<dbReference type="RefSeq" id="WP_188254416.1">
    <property type="nucleotide sequence ID" value="NZ_JABVCF010000004.1"/>
</dbReference>
<evidence type="ECO:0000256" key="1">
    <source>
        <dbReference type="SAM" id="MobiDB-lite"/>
    </source>
</evidence>
<dbReference type="Proteomes" id="UP000680348">
    <property type="component" value="Unassembled WGS sequence"/>
</dbReference>
<comment type="caution">
    <text evidence="2">The sequence shown here is derived from an EMBL/GenBank/DDBJ whole genome shotgun (WGS) entry which is preliminary data.</text>
</comment>
<name>A0A942DWR4_9HYPH</name>
<proteinExistence type="predicted"/>
<dbReference type="EMBL" id="JAGWCR010000004">
    <property type="protein sequence ID" value="MBS3648854.1"/>
    <property type="molecule type" value="Genomic_DNA"/>
</dbReference>
<reference evidence="2" key="1">
    <citation type="submission" date="2021-04" db="EMBL/GenBank/DDBJ databases">
        <title>Pseudaminobacter soli sp. nov., isolated from paddy soil contaminated by heavy metals.</title>
        <authorList>
            <person name="Zhang K."/>
        </authorList>
    </citation>
    <scope>NUCLEOTIDE SEQUENCE</scope>
    <source>
        <strain evidence="2">19-2017</strain>
    </source>
</reference>
<feature type="region of interest" description="Disordered" evidence="1">
    <location>
        <begin position="218"/>
        <end position="240"/>
    </location>
</feature>
<feature type="compositionally biased region" description="Gly residues" evidence="1">
    <location>
        <begin position="221"/>
        <end position="233"/>
    </location>
</feature>
<gene>
    <name evidence="2" type="ORF">KEU06_09570</name>
</gene>
<evidence type="ECO:0008006" key="4">
    <source>
        <dbReference type="Google" id="ProtNLM"/>
    </source>
</evidence>
<keyword evidence="3" id="KW-1185">Reference proteome</keyword>
<organism evidence="2 3">
    <name type="scientific">Pseudaminobacter soli</name>
    <name type="common">ex Zhang et al. 2022</name>
    <dbReference type="NCBI Taxonomy" id="2831468"/>
    <lineage>
        <taxon>Bacteria</taxon>
        <taxon>Pseudomonadati</taxon>
        <taxon>Pseudomonadota</taxon>
        <taxon>Alphaproteobacteria</taxon>
        <taxon>Hyphomicrobiales</taxon>
        <taxon>Phyllobacteriaceae</taxon>
        <taxon>Pseudaminobacter</taxon>
    </lineage>
</organism>
<sequence length="257" mass="28108">MPELFFDTLDALPEELREGATTTEDGRVKINVVEATKLKEFRDNNIKVVKERDDLAALLGKAKDIIGNDDFEAAAKDIGDLRGIAQRVKDGQLVENKGLDEAIQERTKTMREGLEAQIRQHATEKDAWKTKFEQADGRRRQGVVDRAIASLAVDETIGMHPTALADIQVRARSVFEVDDNDGLTPKRNGEVLYGGDGATPMSIKEWVNVLRDEAPHFFKGSSGGGSGGDGNGFRGKSASDIAKMDPMTKLRLANGEL</sequence>
<protein>
    <recommendedName>
        <fullName evidence="4">Phage protein</fullName>
    </recommendedName>
</protein>
<accession>A0A942DWR4</accession>
<evidence type="ECO:0000313" key="3">
    <source>
        <dbReference type="Proteomes" id="UP000680348"/>
    </source>
</evidence>
<evidence type="ECO:0000313" key="2">
    <source>
        <dbReference type="EMBL" id="MBS3648854.1"/>
    </source>
</evidence>
<dbReference type="AlphaFoldDB" id="A0A942DWR4"/>